<comment type="caution">
    <text evidence="1">The sequence shown here is derived from an EMBL/GenBank/DDBJ whole genome shotgun (WGS) entry which is preliminary data.</text>
</comment>
<reference evidence="1 2" key="1">
    <citation type="journal article" date="2018" name="Evol. Lett.">
        <title>Horizontal gene cluster transfer increased hallucinogenic mushroom diversity.</title>
        <authorList>
            <person name="Reynolds H.T."/>
            <person name="Vijayakumar V."/>
            <person name="Gluck-Thaler E."/>
            <person name="Korotkin H.B."/>
            <person name="Matheny P.B."/>
            <person name="Slot J.C."/>
        </authorList>
    </citation>
    <scope>NUCLEOTIDE SEQUENCE [LARGE SCALE GENOMIC DNA]</scope>
    <source>
        <strain evidence="1 2">2629</strain>
    </source>
</reference>
<gene>
    <name evidence="1" type="ORF">CVT24_002583</name>
</gene>
<sequence length="277" mass="31520">MTTRYPKIDITHEAHTESEKGSDCLLTCHFDFGARPLLVRARSGDTQSASCALTPKLSEMVHQSPFTIQAVSFTMLSRDQGWGGEANLRGEYEGSWTWFDAKIIKNVDTSSTEKALKAAADIESKEQILVVKELVDDSKSRPSHIRRALTTATVVEHEYWKTRDTDMHILYSTEDVWTVHRNRRAKREYFQHSITWNRGDAPQPGHVKSYIDETGRGQNYGFVEALQPDDRIAIIAQAKFPGWENMVKSVTIQIRTQKNLNRLPHPEHRLNAALSEA</sequence>
<keyword evidence="2" id="KW-1185">Reference proteome</keyword>
<dbReference type="OrthoDB" id="66095at2759"/>
<evidence type="ECO:0000313" key="2">
    <source>
        <dbReference type="Proteomes" id="UP000284842"/>
    </source>
</evidence>
<dbReference type="STRING" id="181874.A0A409WB82"/>
<dbReference type="EMBL" id="NHTK01005645">
    <property type="protein sequence ID" value="PPQ75730.1"/>
    <property type="molecule type" value="Genomic_DNA"/>
</dbReference>
<evidence type="ECO:0000313" key="1">
    <source>
        <dbReference type="EMBL" id="PPQ75730.1"/>
    </source>
</evidence>
<proteinExistence type="predicted"/>
<dbReference type="Proteomes" id="UP000284842">
    <property type="component" value="Unassembled WGS sequence"/>
</dbReference>
<organism evidence="1 2">
    <name type="scientific">Panaeolus cyanescens</name>
    <dbReference type="NCBI Taxonomy" id="181874"/>
    <lineage>
        <taxon>Eukaryota</taxon>
        <taxon>Fungi</taxon>
        <taxon>Dikarya</taxon>
        <taxon>Basidiomycota</taxon>
        <taxon>Agaricomycotina</taxon>
        <taxon>Agaricomycetes</taxon>
        <taxon>Agaricomycetidae</taxon>
        <taxon>Agaricales</taxon>
        <taxon>Agaricineae</taxon>
        <taxon>Galeropsidaceae</taxon>
        <taxon>Panaeolus</taxon>
    </lineage>
</organism>
<dbReference type="InParanoid" id="A0A409WB82"/>
<name>A0A409WB82_9AGAR</name>
<dbReference type="AlphaFoldDB" id="A0A409WB82"/>
<accession>A0A409WB82</accession>
<protein>
    <submittedName>
        <fullName evidence="1">Uncharacterized protein</fullName>
    </submittedName>
</protein>